<reference evidence="1 2" key="1">
    <citation type="submission" date="2018-08" db="EMBL/GenBank/DDBJ databases">
        <title>A genome reference for cultivated species of the human gut microbiota.</title>
        <authorList>
            <person name="Zou Y."/>
            <person name="Xue W."/>
            <person name="Luo G."/>
        </authorList>
    </citation>
    <scope>NUCLEOTIDE SEQUENCE [LARGE SCALE GENOMIC DNA]</scope>
    <source>
        <strain evidence="1 2">AM16-54</strain>
    </source>
</reference>
<dbReference type="Proteomes" id="UP000284548">
    <property type="component" value="Unassembled WGS sequence"/>
</dbReference>
<evidence type="ECO:0000313" key="2">
    <source>
        <dbReference type="Proteomes" id="UP000284548"/>
    </source>
</evidence>
<gene>
    <name evidence="1" type="ORF">DW192_16465</name>
</gene>
<proteinExistence type="predicted"/>
<dbReference type="EMBL" id="QRKB01000112">
    <property type="protein sequence ID" value="RHH73691.1"/>
    <property type="molecule type" value="Genomic_DNA"/>
</dbReference>
<evidence type="ECO:0000313" key="1">
    <source>
        <dbReference type="EMBL" id="RHH73691.1"/>
    </source>
</evidence>
<sequence>MRKCLVTKLNGVVNNNTLLKLGEFRIKVIDAPSSKRNIWLKAKKELNLSIIGDGYFLDNTNTNNIGKTLTLGPENMDEVHFSNGTYEISVTSKYDITEIETKGSNCIIDISCFNYSKSIKRLIDRHFCLIGKVNLSNLTLLEDLNIEKTNTSSDLSDVGSLNRTITIMLNNVTGNVKYLYGLKSLNLLSLKNANINGDIAKLPSSTYVLAVTGTTDLTWSNRDTNGYILAIEGNPKITNIDQMLINQAQCVKHPFPADEEWYKVISATGNRTSASDAAVATLQQKGYTVSVIPA</sequence>
<accession>A0A414XIL3</accession>
<dbReference type="RefSeq" id="WP_118256015.1">
    <property type="nucleotide sequence ID" value="NZ_QRKB01000112.1"/>
</dbReference>
<comment type="caution">
    <text evidence="1">The sequence shown here is derived from an EMBL/GenBank/DDBJ whole genome shotgun (WGS) entry which is preliminary data.</text>
</comment>
<organism evidence="1 2">
    <name type="scientific">Segatella copri</name>
    <dbReference type="NCBI Taxonomy" id="165179"/>
    <lineage>
        <taxon>Bacteria</taxon>
        <taxon>Pseudomonadati</taxon>
        <taxon>Bacteroidota</taxon>
        <taxon>Bacteroidia</taxon>
        <taxon>Bacteroidales</taxon>
        <taxon>Prevotellaceae</taxon>
        <taxon>Segatella</taxon>
    </lineage>
</organism>
<dbReference type="AlphaFoldDB" id="A0A414XIL3"/>
<name>A0A414XIL3_9BACT</name>
<protein>
    <submittedName>
        <fullName evidence="1">Uncharacterized protein</fullName>
    </submittedName>
</protein>